<dbReference type="GO" id="GO:0016787">
    <property type="term" value="F:hydrolase activity"/>
    <property type="evidence" value="ECO:0007669"/>
    <property type="project" value="UniProtKB-KW"/>
</dbReference>
<evidence type="ECO:0000313" key="3">
    <source>
        <dbReference type="Proteomes" id="UP000621898"/>
    </source>
</evidence>
<dbReference type="InterPro" id="IPR012338">
    <property type="entry name" value="Beta-lactam/transpept-like"/>
</dbReference>
<dbReference type="RefSeq" id="WP_189439695.1">
    <property type="nucleotide sequence ID" value="NZ_BMXT01000001.1"/>
</dbReference>
<accession>A0ABQ2ZLX3</accession>
<dbReference type="Proteomes" id="UP000621898">
    <property type="component" value="Unassembled WGS sequence"/>
</dbReference>
<dbReference type="Gene3D" id="3.40.710.10">
    <property type="entry name" value="DD-peptidase/beta-lactamase superfamily"/>
    <property type="match status" value="1"/>
</dbReference>
<protein>
    <submittedName>
        <fullName evidence="2">Serine hydrolase</fullName>
    </submittedName>
</protein>
<organism evidence="2 3">
    <name type="scientific">Rhodanobacter panaciterrae</name>
    <dbReference type="NCBI Taxonomy" id="490572"/>
    <lineage>
        <taxon>Bacteria</taxon>
        <taxon>Pseudomonadati</taxon>
        <taxon>Pseudomonadota</taxon>
        <taxon>Gammaproteobacteria</taxon>
        <taxon>Lysobacterales</taxon>
        <taxon>Rhodanobacteraceae</taxon>
        <taxon>Rhodanobacter</taxon>
    </lineage>
</organism>
<dbReference type="PANTHER" id="PTHR43283:SF7">
    <property type="entry name" value="BETA-LACTAMASE-RELATED DOMAIN-CONTAINING PROTEIN"/>
    <property type="match status" value="1"/>
</dbReference>
<dbReference type="SUPFAM" id="SSF56601">
    <property type="entry name" value="beta-lactamase/transpeptidase-like"/>
    <property type="match status" value="1"/>
</dbReference>
<dbReference type="PANTHER" id="PTHR43283">
    <property type="entry name" value="BETA-LACTAMASE-RELATED"/>
    <property type="match status" value="1"/>
</dbReference>
<feature type="domain" description="Beta-lactamase-related" evidence="1">
    <location>
        <begin position="154"/>
        <end position="436"/>
    </location>
</feature>
<evidence type="ECO:0000313" key="2">
    <source>
        <dbReference type="EMBL" id="GGY17287.1"/>
    </source>
</evidence>
<keyword evidence="3" id="KW-1185">Reference proteome</keyword>
<dbReference type="EMBL" id="BMXT01000001">
    <property type="protein sequence ID" value="GGY17287.1"/>
    <property type="molecule type" value="Genomic_DNA"/>
</dbReference>
<dbReference type="InterPro" id="IPR001466">
    <property type="entry name" value="Beta-lactam-related"/>
</dbReference>
<proteinExistence type="predicted"/>
<keyword evidence="2" id="KW-0378">Hydrolase</keyword>
<dbReference type="Pfam" id="PF00144">
    <property type="entry name" value="Beta-lactamase"/>
    <property type="match status" value="1"/>
</dbReference>
<gene>
    <name evidence="2" type="ORF">GCM10008098_06100</name>
</gene>
<sequence length="471" mass="51210">MALRLLKITLVFLLVLLLAAVVWIGTIGKDLFRTATGSVSRSLCTSAFLARLDPQRTLTEEQLPLMRGIGWAIHYEVDRARREVRTSVFGDFSARAVYREGLGCLLVQGDGAVPEAAGFEPEPIASTWPANVIEPADPAIRHALDRAFAEPDPAHPRLTKAVVVLHDGQLIAERYAPSYGPDTPIWAHSISKSITSALIGILVHQGKLRLDQPAPIAAWRSPTDPHHAVTVDQLLRMDSGLPFDETDGALSPMTRMLYLEPDMAGYAAKMPLAHSPGTAWGYSNLSYLLLGRAIRDTTGGDAVDAARFARRELFGPLGMRDAVIETDATGTPIGASNVYASARDLARFGQLYLDDGVVDGQRILPEGWVNYSHSQTLDTGYGAGFWTNLVNHGRVPVWDAPWGMPQLPKDMYYARGAFGQYVVIVPSERLVVVRMGISLYYGDDTGDLVAAVIAALHRQAPARPSVAAILR</sequence>
<comment type="caution">
    <text evidence="2">The sequence shown here is derived from an EMBL/GenBank/DDBJ whole genome shotgun (WGS) entry which is preliminary data.</text>
</comment>
<evidence type="ECO:0000259" key="1">
    <source>
        <dbReference type="Pfam" id="PF00144"/>
    </source>
</evidence>
<reference evidence="3" key="1">
    <citation type="journal article" date="2019" name="Int. J. Syst. Evol. Microbiol.">
        <title>The Global Catalogue of Microorganisms (GCM) 10K type strain sequencing project: providing services to taxonomists for standard genome sequencing and annotation.</title>
        <authorList>
            <consortium name="The Broad Institute Genomics Platform"/>
            <consortium name="The Broad Institute Genome Sequencing Center for Infectious Disease"/>
            <person name="Wu L."/>
            <person name="Ma J."/>
        </authorList>
    </citation>
    <scope>NUCLEOTIDE SEQUENCE [LARGE SCALE GENOMIC DNA]</scope>
    <source>
        <strain evidence="3">KCTC 22232</strain>
    </source>
</reference>
<dbReference type="InterPro" id="IPR050789">
    <property type="entry name" value="Diverse_Enzym_Activities"/>
</dbReference>
<name>A0ABQ2ZLX3_9GAMM</name>